<evidence type="ECO:0000256" key="6">
    <source>
        <dbReference type="ARBA" id="ARBA00022729"/>
    </source>
</evidence>
<comment type="subcellular location">
    <subcellularLocation>
        <location evidence="1">Membrane</location>
    </subcellularLocation>
</comment>
<evidence type="ECO:0000256" key="10">
    <source>
        <dbReference type="ARBA" id="ARBA00043668"/>
    </source>
</evidence>
<evidence type="ECO:0000256" key="12">
    <source>
        <dbReference type="ARBA" id="ARBA00043691"/>
    </source>
</evidence>
<keyword evidence="6" id="KW-0732">Signal</keyword>
<evidence type="ECO:0000256" key="7">
    <source>
        <dbReference type="ARBA" id="ARBA00022801"/>
    </source>
</evidence>
<evidence type="ECO:0000256" key="1">
    <source>
        <dbReference type="ARBA" id="ARBA00004370"/>
    </source>
</evidence>
<evidence type="ECO:0000256" key="4">
    <source>
        <dbReference type="ARBA" id="ARBA00013040"/>
    </source>
</evidence>
<dbReference type="EC" id="3.1.3.62" evidence="4"/>
<dbReference type="AlphaFoldDB" id="A0A652YNT6"/>
<dbReference type="GO" id="GO:0003993">
    <property type="term" value="F:acid phosphatase activity"/>
    <property type="evidence" value="ECO:0007669"/>
    <property type="project" value="TreeGrafter"/>
</dbReference>
<dbReference type="EC" id="3.1.3.80" evidence="3"/>
<sequence>MRSPRFGLLAAAGAVGLMLVTTGTSAVAAASPFGSFDTGSLDTGSLGAPGTPAVGGFTSKTPYSPGQAIGGLQAVPAGFTPVYTENVARHGSRALSSLKYDDLSLQLWEIAEAENALTPVGKEFGPVLRELMAANQTLGYGNLSGLGITEHREMGARVTERLPQLFDAIAKQDGSITLTSSGVDRAVDSAANFAQGVSTAFPAIAGNIGAVTSDPDVLYFHDSDLNADYKEYEDSDPRLEAVDEQIENLPRTRDVSRHMMEKLYSKSFVDRLVAGEFSLVDRGKGSEEINNEVDAAYMLYNTYIITPGMSEEGDWNFGRFIDQDDAQWLAYTNDAEDFYAKGPGFAGEDVTYRMATVLRDEFLAGLKEHSGADSLPGADFRFAHAETIIPFAALLKLPGSTVAQPEGTLYTYDNNPWRGEQVSPMGANIQWDVFAGPDNAQLVRMLYNERETAFAAPCTPVASGSFFYTPAELERCLPEISPIA</sequence>
<gene>
    <name evidence="14" type="ORF">FNL38_104151</name>
</gene>
<evidence type="ECO:0000256" key="11">
    <source>
        <dbReference type="ARBA" id="ARBA00043671"/>
    </source>
</evidence>
<name>A0A652YNT6_NOCGL</name>
<dbReference type="InterPro" id="IPR000560">
    <property type="entry name" value="His_Pase_clade-2"/>
</dbReference>
<comment type="catalytic activity">
    <reaction evidence="13">
        <text>(2R)-2,3-bisphosphoglycerate + H2O = (2R)-2-phosphoglycerate + phosphate</text>
        <dbReference type="Rhea" id="RHEA:27381"/>
        <dbReference type="ChEBI" id="CHEBI:15377"/>
        <dbReference type="ChEBI" id="CHEBI:43474"/>
        <dbReference type="ChEBI" id="CHEBI:58248"/>
        <dbReference type="ChEBI" id="CHEBI:58289"/>
        <dbReference type="EC" id="3.1.3.80"/>
    </reaction>
    <physiologicalReaction direction="left-to-right" evidence="13">
        <dbReference type="Rhea" id="RHEA:27382"/>
    </physiologicalReaction>
</comment>
<organism evidence="14">
    <name type="scientific">Nocardia globerula</name>
    <dbReference type="NCBI Taxonomy" id="1818"/>
    <lineage>
        <taxon>Bacteria</taxon>
        <taxon>Bacillati</taxon>
        <taxon>Actinomycetota</taxon>
        <taxon>Actinomycetes</taxon>
        <taxon>Mycobacteriales</taxon>
        <taxon>Nocardiaceae</taxon>
        <taxon>Nocardia</taxon>
    </lineage>
</organism>
<keyword evidence="7" id="KW-0378">Hydrolase</keyword>
<evidence type="ECO:0000256" key="3">
    <source>
        <dbReference type="ARBA" id="ARBA00012976"/>
    </source>
</evidence>
<keyword evidence="8" id="KW-0472">Membrane</keyword>
<evidence type="ECO:0000313" key="14">
    <source>
        <dbReference type="EMBL" id="TYQ03783.1"/>
    </source>
</evidence>
<dbReference type="CDD" id="cd07061">
    <property type="entry name" value="HP_HAP_like"/>
    <property type="match status" value="1"/>
</dbReference>
<dbReference type="PANTHER" id="PTHR20963">
    <property type="entry name" value="MULTIPLE INOSITOL POLYPHOSPHATE PHOSPHATASE-RELATED"/>
    <property type="match status" value="1"/>
</dbReference>
<dbReference type="PANTHER" id="PTHR20963:SF8">
    <property type="entry name" value="MULTIPLE INOSITOL POLYPHOSPHATE PHOSPHATASE 1"/>
    <property type="match status" value="1"/>
</dbReference>
<evidence type="ECO:0000256" key="8">
    <source>
        <dbReference type="ARBA" id="ARBA00023136"/>
    </source>
</evidence>
<comment type="catalytic activity">
    <reaction evidence="11">
        <text>1D-myo-inositol 1,2,4,5,6-pentakisphosphate + H2O = 1D-myo-inositol 1,2,5,6-tetrakisphosphate + phosphate</text>
        <dbReference type="Rhea" id="RHEA:77115"/>
        <dbReference type="ChEBI" id="CHEBI:15377"/>
        <dbReference type="ChEBI" id="CHEBI:43474"/>
        <dbReference type="ChEBI" id="CHEBI:57798"/>
        <dbReference type="ChEBI" id="CHEBI:195535"/>
        <dbReference type="EC" id="3.1.3.62"/>
    </reaction>
    <physiologicalReaction direction="left-to-right" evidence="11">
        <dbReference type="Rhea" id="RHEA:77116"/>
    </physiologicalReaction>
</comment>
<comment type="similarity">
    <text evidence="2">Belongs to the histidine acid phosphatase family. MINPP1 subfamily.</text>
</comment>
<dbReference type="EMBL" id="VNIQ01000004">
    <property type="protein sequence ID" value="TYQ03783.1"/>
    <property type="molecule type" value="Genomic_DNA"/>
</dbReference>
<evidence type="ECO:0000256" key="5">
    <source>
        <dbReference type="ARBA" id="ARBA00018097"/>
    </source>
</evidence>
<evidence type="ECO:0000256" key="2">
    <source>
        <dbReference type="ARBA" id="ARBA00008422"/>
    </source>
</evidence>
<comment type="caution">
    <text evidence="14">The sequence shown here is derived from an EMBL/GenBank/DDBJ whole genome shotgun (WGS) entry which is preliminary data.</text>
</comment>
<dbReference type="InterPro" id="IPR029033">
    <property type="entry name" value="His_PPase_superfam"/>
</dbReference>
<evidence type="ECO:0000256" key="9">
    <source>
        <dbReference type="ARBA" id="ARBA00031642"/>
    </source>
</evidence>
<accession>A0A652YNT6</accession>
<dbReference type="GO" id="GO:0016020">
    <property type="term" value="C:membrane"/>
    <property type="evidence" value="ECO:0007669"/>
    <property type="project" value="UniProtKB-SubCell"/>
</dbReference>
<dbReference type="GO" id="GO:0034417">
    <property type="term" value="F:bisphosphoglycerate 3-phosphatase activity"/>
    <property type="evidence" value="ECO:0007669"/>
    <property type="project" value="UniProtKB-EC"/>
</dbReference>
<comment type="catalytic activity">
    <reaction evidence="12">
        <text>1D-myo-inositol hexakisphosphate + H2O = 1D-myo-inositol 1,2,4,5,6-pentakisphosphate + phosphate</text>
        <dbReference type="Rhea" id="RHEA:16989"/>
        <dbReference type="ChEBI" id="CHEBI:15377"/>
        <dbReference type="ChEBI" id="CHEBI:43474"/>
        <dbReference type="ChEBI" id="CHEBI:57798"/>
        <dbReference type="ChEBI" id="CHEBI:58130"/>
        <dbReference type="EC" id="3.1.3.62"/>
    </reaction>
    <physiologicalReaction direction="left-to-right" evidence="12">
        <dbReference type="Rhea" id="RHEA:16990"/>
    </physiologicalReaction>
</comment>
<comment type="catalytic activity">
    <reaction evidence="10">
        <text>1D-myo-inositol 1,2,5,6-tetrakisphosphate + H2O = 1D-myo-inositol 1,2,6-trisphosphate + phosphate</text>
        <dbReference type="Rhea" id="RHEA:77119"/>
        <dbReference type="ChEBI" id="CHEBI:15377"/>
        <dbReference type="ChEBI" id="CHEBI:43474"/>
        <dbReference type="ChEBI" id="CHEBI:195535"/>
        <dbReference type="ChEBI" id="CHEBI:195537"/>
        <dbReference type="EC" id="3.1.3.62"/>
    </reaction>
    <physiologicalReaction direction="left-to-right" evidence="10">
        <dbReference type="Rhea" id="RHEA:77120"/>
    </physiologicalReaction>
</comment>
<dbReference type="SUPFAM" id="SSF53254">
    <property type="entry name" value="Phosphoglycerate mutase-like"/>
    <property type="match status" value="1"/>
</dbReference>
<proteinExistence type="inferred from homology"/>
<dbReference type="Pfam" id="PF00328">
    <property type="entry name" value="His_Phos_2"/>
    <property type="match status" value="1"/>
</dbReference>
<evidence type="ECO:0000256" key="13">
    <source>
        <dbReference type="ARBA" id="ARBA00043832"/>
    </source>
</evidence>
<protein>
    <recommendedName>
        <fullName evidence="5">Multiple inositol polyphosphate phosphatase 1</fullName>
        <ecNumber evidence="4">3.1.3.62</ecNumber>
        <ecNumber evidence="3">3.1.3.80</ecNumber>
    </recommendedName>
    <alternativeName>
        <fullName evidence="9">2,3-bisphosphoglycerate 3-phosphatase</fullName>
    </alternativeName>
</protein>
<reference evidence="14" key="1">
    <citation type="submission" date="2019-07" db="EMBL/GenBank/DDBJ databases">
        <title>Genomic Encyclopedia of Type Strains, Phase IV (KMG-IV): sequencing the most valuable type-strain genomes for metagenomic binning, comparative biology and taxonomic classification.</title>
        <authorList>
            <person name="Goeker M."/>
        </authorList>
    </citation>
    <scope>NUCLEOTIDE SEQUENCE</scope>
    <source>
        <strain evidence="14">DSM 44596</strain>
    </source>
</reference>
<dbReference type="Gene3D" id="3.40.50.1240">
    <property type="entry name" value="Phosphoglycerate mutase-like"/>
    <property type="match status" value="1"/>
</dbReference>